<dbReference type="EC" id="2.4.-.-" evidence="2"/>
<organism evidence="2 3">
    <name type="scientific">Seohaeicola nanhaiensis</name>
    <dbReference type="NCBI Taxonomy" id="1387282"/>
    <lineage>
        <taxon>Bacteria</taxon>
        <taxon>Pseudomonadati</taxon>
        <taxon>Pseudomonadota</taxon>
        <taxon>Alphaproteobacteria</taxon>
        <taxon>Rhodobacterales</taxon>
        <taxon>Roseobacteraceae</taxon>
        <taxon>Seohaeicola</taxon>
    </lineage>
</organism>
<dbReference type="RefSeq" id="WP_380720870.1">
    <property type="nucleotide sequence ID" value="NZ_JBHSGI010000032.1"/>
</dbReference>
<reference evidence="3" key="1">
    <citation type="journal article" date="2019" name="Int. J. Syst. Evol. Microbiol.">
        <title>The Global Catalogue of Microorganisms (GCM) 10K type strain sequencing project: providing services to taxonomists for standard genome sequencing and annotation.</title>
        <authorList>
            <consortium name="The Broad Institute Genomics Platform"/>
            <consortium name="The Broad Institute Genome Sequencing Center for Infectious Disease"/>
            <person name="Wu L."/>
            <person name="Ma J."/>
        </authorList>
    </citation>
    <scope>NUCLEOTIDE SEQUENCE [LARGE SCALE GENOMIC DNA]</scope>
    <source>
        <strain evidence="3">CGMCC 4.7283</strain>
    </source>
</reference>
<dbReference type="Proteomes" id="UP001595973">
    <property type="component" value="Unassembled WGS sequence"/>
</dbReference>
<accession>A0ABV9KLK5</accession>
<keyword evidence="2" id="KW-0328">Glycosyltransferase</keyword>
<name>A0ABV9KLK5_9RHOB</name>
<keyword evidence="3" id="KW-1185">Reference proteome</keyword>
<feature type="domain" description="Spore protein YkvP/CgeB glycosyl transferase-like" evidence="1">
    <location>
        <begin position="276"/>
        <end position="374"/>
    </location>
</feature>
<sequence>MHDAGVPSTFTRTSRRLGRALKRSVGGAALAALRARLGGRHPRRVLLFSDGLAYTSEQQFAPLLRHRQQIAARFGLVFVLAGTAAIRDLKAADLKGCHAVGLKLSFRTPAAEAVALARRLFAVAQEAGARTLYFDGDDDQGVQWPAVLDMADAYIKKHRLSDPAAYRRGFIGKSNLTDHVARTFGVAFDSDDTPATAPLDDGQATRILLGWNIAQDDKIYDLCTDIGAALPDGPRDIDILCRASVPPTHWTFGLRDPAVQTIKSLNGSWALHAPTDRVSQAEYYREMLRARLTVSPFGFGELCWRDFEAILCGSLLVKPDMSHVETWPDLFVPHETYVPLAWDFSDLGKACAPYLDDEARRAQVASTARERLLHALSGTAFLDRLETVLGKAGLL</sequence>
<dbReference type="GO" id="GO:0016757">
    <property type="term" value="F:glycosyltransferase activity"/>
    <property type="evidence" value="ECO:0007669"/>
    <property type="project" value="UniProtKB-KW"/>
</dbReference>
<dbReference type="EMBL" id="JBHSGI010000032">
    <property type="protein sequence ID" value="MFC4671027.1"/>
    <property type="molecule type" value="Genomic_DNA"/>
</dbReference>
<dbReference type="Pfam" id="PF13524">
    <property type="entry name" value="Glyco_trans_1_2"/>
    <property type="match status" value="1"/>
</dbReference>
<keyword evidence="2" id="KW-0808">Transferase</keyword>
<comment type="caution">
    <text evidence="2">The sequence shown here is derived from an EMBL/GenBank/DDBJ whole genome shotgun (WGS) entry which is preliminary data.</text>
</comment>
<evidence type="ECO:0000259" key="1">
    <source>
        <dbReference type="Pfam" id="PF13524"/>
    </source>
</evidence>
<evidence type="ECO:0000313" key="3">
    <source>
        <dbReference type="Proteomes" id="UP001595973"/>
    </source>
</evidence>
<protein>
    <submittedName>
        <fullName evidence="2">Glycosyltransferase</fullName>
        <ecNumber evidence="2">2.4.-.-</ecNumber>
    </submittedName>
</protein>
<proteinExistence type="predicted"/>
<dbReference type="InterPro" id="IPR055259">
    <property type="entry name" value="YkvP/CgeB_Glyco_trans-like"/>
</dbReference>
<evidence type="ECO:0000313" key="2">
    <source>
        <dbReference type="EMBL" id="MFC4671027.1"/>
    </source>
</evidence>
<gene>
    <name evidence="2" type="ORF">ACFO5X_20935</name>
</gene>